<feature type="transmembrane region" description="Helical" evidence="8">
    <location>
        <begin position="68"/>
        <end position="93"/>
    </location>
</feature>
<dbReference type="Proteomes" id="UP000237438">
    <property type="component" value="Unassembled WGS sequence"/>
</dbReference>
<feature type="transmembrane region" description="Helical" evidence="8">
    <location>
        <begin position="391"/>
        <end position="415"/>
    </location>
</feature>
<evidence type="ECO:0000256" key="3">
    <source>
        <dbReference type="ARBA" id="ARBA00022448"/>
    </source>
</evidence>
<evidence type="ECO:0000313" key="11">
    <source>
        <dbReference type="Proteomes" id="UP000237438"/>
    </source>
</evidence>
<dbReference type="OrthoDB" id="508119at2759"/>
<evidence type="ECO:0000256" key="7">
    <source>
        <dbReference type="RuleBase" id="RU003346"/>
    </source>
</evidence>
<comment type="caution">
    <text evidence="10">The sequence shown here is derived from an EMBL/GenBank/DDBJ whole genome shotgun (WGS) entry which is preliminary data.</text>
</comment>
<dbReference type="PROSITE" id="PS00216">
    <property type="entry name" value="SUGAR_TRANSPORT_1"/>
    <property type="match status" value="1"/>
</dbReference>
<dbReference type="Pfam" id="PF00083">
    <property type="entry name" value="Sugar_tr"/>
    <property type="match status" value="1"/>
</dbReference>
<dbReference type="AlphaFoldDB" id="A0A2S4PVI8"/>
<dbReference type="PANTHER" id="PTHR48022">
    <property type="entry name" value="PLASTIDIC GLUCOSE TRANSPORTER 4"/>
    <property type="match status" value="1"/>
</dbReference>
<dbReference type="FunFam" id="1.20.1250.20:FF:000026">
    <property type="entry name" value="MFS quinate transporter QutD"/>
    <property type="match status" value="1"/>
</dbReference>
<organism evidence="10 11">
    <name type="scientific">Erysiphe pulchra</name>
    <dbReference type="NCBI Taxonomy" id="225359"/>
    <lineage>
        <taxon>Eukaryota</taxon>
        <taxon>Fungi</taxon>
        <taxon>Dikarya</taxon>
        <taxon>Ascomycota</taxon>
        <taxon>Pezizomycotina</taxon>
        <taxon>Leotiomycetes</taxon>
        <taxon>Erysiphales</taxon>
        <taxon>Erysiphaceae</taxon>
        <taxon>Erysiphe</taxon>
    </lineage>
</organism>
<evidence type="ECO:0000256" key="6">
    <source>
        <dbReference type="ARBA" id="ARBA00023136"/>
    </source>
</evidence>
<dbReference type="PROSITE" id="PS00217">
    <property type="entry name" value="SUGAR_TRANSPORT_2"/>
    <property type="match status" value="1"/>
</dbReference>
<evidence type="ECO:0000256" key="5">
    <source>
        <dbReference type="ARBA" id="ARBA00022989"/>
    </source>
</evidence>
<dbReference type="PANTHER" id="PTHR48022:SF81">
    <property type="entry name" value="MAJOR FACILITATOR SUPERFAMILY (MFS) PROFILE DOMAIN-CONTAINING PROTEIN"/>
    <property type="match status" value="1"/>
</dbReference>
<dbReference type="SUPFAM" id="SSF103473">
    <property type="entry name" value="MFS general substrate transporter"/>
    <property type="match status" value="1"/>
</dbReference>
<sequence length="532" mass="59185">MARLIIWFNESIGDVKRYQNAYILTLLASFGGMLFGWDTGLIGGVLTMESFQKSFALRNTTPEERRKFSSISGNIVSVLQAGCFFGALSSYYLSHRFGRKKALVQGTLIFLLGSILQTFSGINTTSLTQLYIGRIVGGLGVGLVSAVVPTYIGENTNKDIRGRCIGTMQMFNCSGIMISFFVNYWIISSAVAGTSFEWRVPFALQMIPGIFLLIGLATQYESPRWLIMKRREIEAQAVLRHLGGKLTSEANLLQEFNEINADLQGHQDLSPRKQIVAAFENRRVFYRVIMGAILMFWQQWTGTNSINYYTPQIFSSIGLQGQKTELLATGMYGVVKTCMAMLTILLAIEQIGRKYSLMISSAGQAFCMLYIGMQNATASNSSHSSVSGTGIFAVLCVYLFAVFFSLGWGLVPYIISAEVSPNHLRSLSMALSLMMQWINNFIIARLVPIMLNRIGYVTFIFFGNCCILCFLFALICVPETSGVPLEKIYLLFEGNVFKGAFLDIFPRFRRSNKLAKSTDEVEDSSNASNLCP</sequence>
<dbReference type="PRINTS" id="PR00171">
    <property type="entry name" value="SUGRTRNSPORT"/>
</dbReference>
<keyword evidence="4 8" id="KW-0812">Transmembrane</keyword>
<keyword evidence="11" id="KW-1185">Reference proteome</keyword>
<accession>A0A2S4PVI8</accession>
<dbReference type="InterPro" id="IPR020846">
    <property type="entry name" value="MFS_dom"/>
</dbReference>
<feature type="transmembrane region" description="Helical" evidence="8">
    <location>
        <begin position="427"/>
        <end position="448"/>
    </location>
</feature>
<feature type="transmembrane region" description="Helical" evidence="8">
    <location>
        <begin position="21"/>
        <end position="48"/>
    </location>
</feature>
<dbReference type="InterPro" id="IPR003663">
    <property type="entry name" value="Sugar/inositol_transpt"/>
</dbReference>
<evidence type="ECO:0000256" key="8">
    <source>
        <dbReference type="SAM" id="Phobius"/>
    </source>
</evidence>
<evidence type="ECO:0000256" key="1">
    <source>
        <dbReference type="ARBA" id="ARBA00004141"/>
    </source>
</evidence>
<feature type="transmembrane region" description="Helical" evidence="8">
    <location>
        <begin position="202"/>
        <end position="220"/>
    </location>
</feature>
<evidence type="ECO:0000256" key="4">
    <source>
        <dbReference type="ARBA" id="ARBA00022692"/>
    </source>
</evidence>
<dbReference type="GO" id="GO:0016020">
    <property type="term" value="C:membrane"/>
    <property type="evidence" value="ECO:0007669"/>
    <property type="project" value="UniProtKB-SubCell"/>
</dbReference>
<feature type="transmembrane region" description="Helical" evidence="8">
    <location>
        <begin position="454"/>
        <end position="477"/>
    </location>
</feature>
<feature type="transmembrane region" description="Helical" evidence="8">
    <location>
        <begin position="355"/>
        <end position="371"/>
    </location>
</feature>
<dbReference type="STRING" id="225359.A0A2S4PVI8"/>
<comment type="subcellular location">
    <subcellularLocation>
        <location evidence="1">Membrane</location>
        <topology evidence="1">Multi-pass membrane protein</topology>
    </subcellularLocation>
</comment>
<dbReference type="PROSITE" id="PS50850">
    <property type="entry name" value="MFS"/>
    <property type="match status" value="1"/>
</dbReference>
<feature type="transmembrane region" description="Helical" evidence="8">
    <location>
        <begin position="102"/>
        <end position="119"/>
    </location>
</feature>
<feature type="transmembrane region" description="Helical" evidence="8">
    <location>
        <begin position="326"/>
        <end position="348"/>
    </location>
</feature>
<dbReference type="EMBL" id="PEDP01000416">
    <property type="protein sequence ID" value="POS86071.1"/>
    <property type="molecule type" value="Genomic_DNA"/>
</dbReference>
<dbReference type="NCBIfam" id="TIGR00879">
    <property type="entry name" value="SP"/>
    <property type="match status" value="1"/>
</dbReference>
<protein>
    <recommendedName>
        <fullName evidence="9">Major facilitator superfamily (MFS) profile domain-containing protein</fullName>
    </recommendedName>
</protein>
<reference evidence="10 11" key="1">
    <citation type="submission" date="2017-10" db="EMBL/GenBank/DDBJ databases">
        <title>Development of genomic resources for the powdery mildew, Erysiphe pulchra.</title>
        <authorList>
            <person name="Wadl P.A."/>
            <person name="Mack B.M."/>
            <person name="Moore G."/>
            <person name="Beltz S.B."/>
        </authorList>
    </citation>
    <scope>NUCLEOTIDE SEQUENCE [LARGE SCALE GENOMIC DNA]</scope>
    <source>
        <strain evidence="10">Cflorida</strain>
    </source>
</reference>
<dbReference type="InterPro" id="IPR036259">
    <property type="entry name" value="MFS_trans_sf"/>
</dbReference>
<proteinExistence type="inferred from homology"/>
<feature type="transmembrane region" description="Helical" evidence="8">
    <location>
        <begin position="173"/>
        <end position="196"/>
    </location>
</feature>
<dbReference type="InterPro" id="IPR005828">
    <property type="entry name" value="MFS_sugar_transport-like"/>
</dbReference>
<feature type="transmembrane region" description="Helical" evidence="8">
    <location>
        <begin position="131"/>
        <end position="152"/>
    </location>
</feature>
<name>A0A2S4PVI8_9PEZI</name>
<evidence type="ECO:0000313" key="10">
    <source>
        <dbReference type="EMBL" id="POS86071.1"/>
    </source>
</evidence>
<dbReference type="GO" id="GO:0005351">
    <property type="term" value="F:carbohydrate:proton symporter activity"/>
    <property type="evidence" value="ECO:0007669"/>
    <property type="project" value="TreeGrafter"/>
</dbReference>
<keyword evidence="3 7" id="KW-0813">Transport</keyword>
<dbReference type="Gene3D" id="1.20.1250.20">
    <property type="entry name" value="MFS general substrate transporter like domains"/>
    <property type="match status" value="1"/>
</dbReference>
<evidence type="ECO:0000259" key="9">
    <source>
        <dbReference type="PROSITE" id="PS50850"/>
    </source>
</evidence>
<keyword evidence="6 8" id="KW-0472">Membrane</keyword>
<gene>
    <name evidence="10" type="ORF">EPUL_002536</name>
</gene>
<dbReference type="InterPro" id="IPR005829">
    <property type="entry name" value="Sugar_transporter_CS"/>
</dbReference>
<feature type="domain" description="Major facilitator superfamily (MFS) profile" evidence="9">
    <location>
        <begin position="24"/>
        <end position="481"/>
    </location>
</feature>
<comment type="similarity">
    <text evidence="2 7">Belongs to the major facilitator superfamily. Sugar transporter (TC 2.A.1.1) family.</text>
</comment>
<dbReference type="InterPro" id="IPR050360">
    <property type="entry name" value="MFS_Sugar_Transporters"/>
</dbReference>
<evidence type="ECO:0000256" key="2">
    <source>
        <dbReference type="ARBA" id="ARBA00010992"/>
    </source>
</evidence>
<keyword evidence="5 8" id="KW-1133">Transmembrane helix</keyword>
<feature type="transmembrane region" description="Helical" evidence="8">
    <location>
        <begin position="284"/>
        <end position="300"/>
    </location>
</feature>